<protein>
    <submittedName>
        <fullName evidence="10">PTS sugar transporter subunit IIC</fullName>
    </submittedName>
</protein>
<organism evidence="10 11">
    <name type="scientific">Holzapfeliella saturejae</name>
    <dbReference type="NCBI Taxonomy" id="3082953"/>
    <lineage>
        <taxon>Bacteria</taxon>
        <taxon>Bacillati</taxon>
        <taxon>Bacillota</taxon>
        <taxon>Bacilli</taxon>
        <taxon>Lactobacillales</taxon>
        <taxon>Lactobacillaceae</taxon>
        <taxon>Holzapfeliella</taxon>
    </lineage>
</organism>
<accession>A0ABU8SER3</accession>
<evidence type="ECO:0000256" key="2">
    <source>
        <dbReference type="ARBA" id="ARBA00022448"/>
    </source>
</evidence>
<feature type="transmembrane region" description="Helical" evidence="8">
    <location>
        <begin position="37"/>
        <end position="61"/>
    </location>
</feature>
<evidence type="ECO:0000256" key="1">
    <source>
        <dbReference type="ARBA" id="ARBA00004651"/>
    </source>
</evidence>
<feature type="transmembrane region" description="Helical" evidence="8">
    <location>
        <begin position="247"/>
        <end position="265"/>
    </location>
</feature>
<evidence type="ECO:0000256" key="7">
    <source>
        <dbReference type="ARBA" id="ARBA00023136"/>
    </source>
</evidence>
<feature type="transmembrane region" description="Helical" evidence="8">
    <location>
        <begin position="6"/>
        <end position="25"/>
    </location>
</feature>
<feature type="domain" description="Phosphotransferase system EIIC" evidence="9">
    <location>
        <begin position="1"/>
        <end position="329"/>
    </location>
</feature>
<reference evidence="10 11" key="1">
    <citation type="submission" date="2023-10" db="EMBL/GenBank/DDBJ databases">
        <title>Holzapfeliella saturejae sp. nov. isolated from Satureja montana flowers.</title>
        <authorList>
            <person name="Alcantara C."/>
            <person name="Zuniga M."/>
            <person name="Landete J.M."/>
            <person name="Monedero V."/>
        </authorList>
    </citation>
    <scope>NUCLEOTIDE SEQUENCE [LARGE SCALE GENOMIC DNA]</scope>
    <source>
        <strain evidence="10 11">He02</strain>
    </source>
</reference>
<keyword evidence="11" id="KW-1185">Reference proteome</keyword>
<sequence length="333" mass="34167">MTTLNGVSIGVIVALVPGALLNNIMKALAPNFGFAQTVLNFTAISAVLLPVVSALCVGLIGKLTPIQSASMVLATAIGAGNIKMTANGLTVAGSGDVINVGVTIFISYILILLLGNRLKSYTILLLPSIILIIGGGLGQLTLHPVGKITQLIGDFIAQVTHLQPILMGILLGISFALIIISPVSSVGIASAVGLQGIASGSANLGIVAASYALAVYGFKVNSLGASLAHIIGSPKIQMANILKKPKVMLPIAINSGILGGLGALLNINGNAMSAGFGFSGLIGPIAALEQGANILTLLVIFIVVPFVLALISHYLFILKWHFMDIKDFTLNYD</sequence>
<gene>
    <name evidence="10" type="ORF">R4Y45_00770</name>
</gene>
<feature type="transmembrane region" description="Helical" evidence="8">
    <location>
        <begin position="121"/>
        <end position="142"/>
    </location>
</feature>
<evidence type="ECO:0000256" key="3">
    <source>
        <dbReference type="ARBA" id="ARBA00022475"/>
    </source>
</evidence>
<evidence type="ECO:0000313" key="11">
    <source>
        <dbReference type="Proteomes" id="UP001377804"/>
    </source>
</evidence>
<evidence type="ECO:0000256" key="5">
    <source>
        <dbReference type="ARBA" id="ARBA00022692"/>
    </source>
</evidence>
<feature type="transmembrane region" description="Helical" evidence="8">
    <location>
        <begin position="162"/>
        <end position="180"/>
    </location>
</feature>
<keyword evidence="2" id="KW-0813">Transport</keyword>
<feature type="transmembrane region" description="Helical" evidence="8">
    <location>
        <begin position="97"/>
        <end position="114"/>
    </location>
</feature>
<proteinExistence type="predicted"/>
<keyword evidence="6 8" id="KW-1133">Transmembrane helix</keyword>
<feature type="transmembrane region" description="Helical" evidence="8">
    <location>
        <begin position="295"/>
        <end position="317"/>
    </location>
</feature>
<evidence type="ECO:0000313" key="10">
    <source>
        <dbReference type="EMBL" id="MEJ6347794.1"/>
    </source>
</evidence>
<keyword evidence="3" id="KW-1003">Cell membrane</keyword>
<dbReference type="Pfam" id="PF13303">
    <property type="entry name" value="PTS_EIIC_2"/>
    <property type="match status" value="1"/>
</dbReference>
<dbReference type="Proteomes" id="UP001377804">
    <property type="component" value="Unassembled WGS sequence"/>
</dbReference>
<comment type="caution">
    <text evidence="10">The sequence shown here is derived from an EMBL/GenBank/DDBJ whole genome shotgun (WGS) entry which is preliminary data.</text>
</comment>
<dbReference type="RefSeq" id="WP_339970230.1">
    <property type="nucleotide sequence ID" value="NZ_JAWMWG010000001.1"/>
</dbReference>
<keyword evidence="4 10" id="KW-0762">Sugar transport</keyword>
<keyword evidence="7 8" id="KW-0472">Membrane</keyword>
<dbReference type="InterPro" id="IPR003352">
    <property type="entry name" value="PTS_EIIC"/>
</dbReference>
<evidence type="ECO:0000256" key="6">
    <source>
        <dbReference type="ARBA" id="ARBA00022989"/>
    </source>
</evidence>
<evidence type="ECO:0000259" key="9">
    <source>
        <dbReference type="Pfam" id="PF13303"/>
    </source>
</evidence>
<keyword evidence="5 8" id="KW-0812">Transmembrane</keyword>
<comment type="subcellular location">
    <subcellularLocation>
        <location evidence="1">Cell membrane</location>
        <topology evidence="1">Multi-pass membrane protein</topology>
    </subcellularLocation>
</comment>
<evidence type="ECO:0000256" key="8">
    <source>
        <dbReference type="SAM" id="Phobius"/>
    </source>
</evidence>
<evidence type="ECO:0000256" key="4">
    <source>
        <dbReference type="ARBA" id="ARBA00022597"/>
    </source>
</evidence>
<name>A0ABU8SER3_9LACO</name>
<dbReference type="EMBL" id="JAWMWG010000001">
    <property type="protein sequence ID" value="MEJ6347794.1"/>
    <property type="molecule type" value="Genomic_DNA"/>
</dbReference>